<dbReference type="EMBL" id="CP000383">
    <property type="protein sequence ID" value="ABG60861.1"/>
    <property type="molecule type" value="Genomic_DNA"/>
</dbReference>
<gene>
    <name evidence="10" type="ordered locus">CHU_3628</name>
</gene>
<dbReference type="InterPro" id="IPR025857">
    <property type="entry name" value="MacB_PCD"/>
</dbReference>
<dbReference type="Pfam" id="PF12704">
    <property type="entry name" value="MacB_PCD"/>
    <property type="match status" value="1"/>
</dbReference>
<evidence type="ECO:0000256" key="2">
    <source>
        <dbReference type="ARBA" id="ARBA00005236"/>
    </source>
</evidence>
<dbReference type="KEGG" id="chu:CHU_3628"/>
<dbReference type="AlphaFoldDB" id="A0A6N4SX57"/>
<keyword evidence="10" id="KW-0449">Lipoprotein</keyword>
<accession>A0A6N4SX57</accession>
<keyword evidence="6 7" id="KW-0472">Membrane</keyword>
<organism evidence="10 11">
    <name type="scientific">Cytophaga hutchinsonii (strain ATCC 33406 / DSM 1761 / CIP 103989 / NBRC 15051 / NCIMB 9469 / D465)</name>
    <dbReference type="NCBI Taxonomy" id="269798"/>
    <lineage>
        <taxon>Bacteria</taxon>
        <taxon>Pseudomonadati</taxon>
        <taxon>Bacteroidota</taxon>
        <taxon>Cytophagia</taxon>
        <taxon>Cytophagales</taxon>
        <taxon>Cytophagaceae</taxon>
        <taxon>Cytophaga</taxon>
    </lineage>
</organism>
<protein>
    <submittedName>
        <fullName evidence="10">Lipoprotein ABC transporter, permease</fullName>
    </submittedName>
</protein>
<feature type="domain" description="MacB-like periplasmic core" evidence="9">
    <location>
        <begin position="25"/>
        <end position="247"/>
    </location>
</feature>
<evidence type="ECO:0000256" key="6">
    <source>
        <dbReference type="ARBA" id="ARBA00023136"/>
    </source>
</evidence>
<feature type="transmembrane region" description="Helical" evidence="7">
    <location>
        <begin position="20"/>
        <end position="46"/>
    </location>
</feature>
<evidence type="ECO:0000256" key="5">
    <source>
        <dbReference type="ARBA" id="ARBA00022989"/>
    </source>
</evidence>
<dbReference type="PANTHER" id="PTHR30489:SF0">
    <property type="entry name" value="LIPOPROTEIN-RELEASING SYSTEM TRANSMEMBRANE PROTEIN LOLE"/>
    <property type="match status" value="1"/>
</dbReference>
<dbReference type="RefSeq" id="WP_011586966.1">
    <property type="nucleotide sequence ID" value="NC_008255.1"/>
</dbReference>
<dbReference type="Proteomes" id="UP000001822">
    <property type="component" value="Chromosome"/>
</dbReference>
<dbReference type="GO" id="GO:0098797">
    <property type="term" value="C:plasma membrane protein complex"/>
    <property type="evidence" value="ECO:0007669"/>
    <property type="project" value="TreeGrafter"/>
</dbReference>
<feature type="domain" description="ABC3 transporter permease C-terminal" evidence="8">
    <location>
        <begin position="278"/>
        <end position="402"/>
    </location>
</feature>
<evidence type="ECO:0000256" key="3">
    <source>
        <dbReference type="ARBA" id="ARBA00022475"/>
    </source>
</evidence>
<name>A0A6N4SX57_CYTH3</name>
<evidence type="ECO:0000259" key="9">
    <source>
        <dbReference type="Pfam" id="PF12704"/>
    </source>
</evidence>
<feature type="transmembrane region" description="Helical" evidence="7">
    <location>
        <begin position="329"/>
        <end position="352"/>
    </location>
</feature>
<dbReference type="Pfam" id="PF02687">
    <property type="entry name" value="FtsX"/>
    <property type="match status" value="1"/>
</dbReference>
<evidence type="ECO:0000256" key="7">
    <source>
        <dbReference type="SAM" id="Phobius"/>
    </source>
</evidence>
<proteinExistence type="inferred from homology"/>
<keyword evidence="11" id="KW-1185">Reference proteome</keyword>
<dbReference type="GO" id="GO:0044874">
    <property type="term" value="P:lipoprotein localization to outer membrane"/>
    <property type="evidence" value="ECO:0007669"/>
    <property type="project" value="TreeGrafter"/>
</dbReference>
<feature type="transmembrane region" description="Helical" evidence="7">
    <location>
        <begin position="274"/>
        <end position="300"/>
    </location>
</feature>
<keyword evidence="5 7" id="KW-1133">Transmembrane helix</keyword>
<comment type="similarity">
    <text evidence="2">Belongs to the ABC-4 integral membrane protein family. LolC/E subfamily.</text>
</comment>
<sequence length="407" mass="45623">MKAILFIARHYYFSGKNLLLINVISILSILVVAIITMSLVIGMSVFNGMENLIRSLYNSFDPEIKISPRTGKTFEMTDSLHKLVQSAEGVFILTEVIEDNAVISYKNETDVIKIKGVSENFTAQHRMDSFLVSGSMSMFKQGRDFAIIGRGIQYKLSIPINNQFSPVQIFYPDRDKIKRPDALDAFRIKSIHAGGVFAIEKQYDDNFVFVPLVFAKELMNYENERTSLEIKVSSGYEVEDVQSALKERLGDTFLVLNSDEQHKGLLKAIKVEKFVVNVMLSFILAISSVGIFFCLTMLTLNKRKDIAVLKAMGSTKAFIRNLFMTEGMLIALSGAVIGMGLGIGICLLQQYFGFVTIGTETSVIEEYPVELRYTDLFWIAGTVICISFLASIRPSIIASRIDVKKHL</sequence>
<keyword evidence="4 7" id="KW-0812">Transmembrane</keyword>
<dbReference type="PANTHER" id="PTHR30489">
    <property type="entry name" value="LIPOPROTEIN-RELEASING SYSTEM TRANSMEMBRANE PROTEIN LOLE"/>
    <property type="match status" value="1"/>
</dbReference>
<comment type="subcellular location">
    <subcellularLocation>
        <location evidence="1">Cell membrane</location>
        <topology evidence="1">Multi-pass membrane protein</topology>
    </subcellularLocation>
</comment>
<evidence type="ECO:0000256" key="1">
    <source>
        <dbReference type="ARBA" id="ARBA00004651"/>
    </source>
</evidence>
<reference evidence="10 11" key="1">
    <citation type="journal article" date="2007" name="Appl. Environ. Microbiol.">
        <title>Genome sequence of the cellulolytic gliding bacterium Cytophaga hutchinsonii.</title>
        <authorList>
            <person name="Xie G."/>
            <person name="Bruce D.C."/>
            <person name="Challacombe J.F."/>
            <person name="Chertkov O."/>
            <person name="Detter J.C."/>
            <person name="Gilna P."/>
            <person name="Han C.S."/>
            <person name="Lucas S."/>
            <person name="Misra M."/>
            <person name="Myers G.L."/>
            <person name="Richardson P."/>
            <person name="Tapia R."/>
            <person name="Thayer N."/>
            <person name="Thompson L.S."/>
            <person name="Brettin T.S."/>
            <person name="Henrissat B."/>
            <person name="Wilson D.B."/>
            <person name="McBride M.J."/>
        </authorList>
    </citation>
    <scope>NUCLEOTIDE SEQUENCE [LARGE SCALE GENOMIC DNA]</scope>
    <source>
        <strain evidence="11">ATCC 33406 / DSM 1761 / CIP 103989 / NBRC 15051 / NCIMB 9469 / D465</strain>
    </source>
</reference>
<evidence type="ECO:0000256" key="4">
    <source>
        <dbReference type="ARBA" id="ARBA00022692"/>
    </source>
</evidence>
<dbReference type="InterPro" id="IPR003838">
    <property type="entry name" value="ABC3_permease_C"/>
</dbReference>
<feature type="transmembrane region" description="Helical" evidence="7">
    <location>
        <begin position="376"/>
        <end position="396"/>
    </location>
</feature>
<evidence type="ECO:0000313" key="11">
    <source>
        <dbReference type="Proteomes" id="UP000001822"/>
    </source>
</evidence>
<evidence type="ECO:0000313" key="10">
    <source>
        <dbReference type="EMBL" id="ABG60861.1"/>
    </source>
</evidence>
<keyword evidence="3" id="KW-1003">Cell membrane</keyword>
<dbReference type="InterPro" id="IPR051447">
    <property type="entry name" value="Lipoprotein-release_system"/>
</dbReference>
<evidence type="ECO:0000259" key="8">
    <source>
        <dbReference type="Pfam" id="PF02687"/>
    </source>
</evidence>